<proteinExistence type="predicted"/>
<reference evidence="1" key="2">
    <citation type="journal article" date="2015" name="Data Brief">
        <title>Shoot transcriptome of the giant reed, Arundo donax.</title>
        <authorList>
            <person name="Barrero R.A."/>
            <person name="Guerrero F.D."/>
            <person name="Moolhuijzen P."/>
            <person name="Goolsby J.A."/>
            <person name="Tidwell J."/>
            <person name="Bellgard S.E."/>
            <person name="Bellgard M.I."/>
        </authorList>
    </citation>
    <scope>NUCLEOTIDE SEQUENCE</scope>
    <source>
        <tissue evidence="1">Shoot tissue taken approximately 20 cm above the soil surface</tissue>
    </source>
</reference>
<dbReference type="PANTHER" id="PTHR21596">
    <property type="entry name" value="RIBONUCLEASE P SUBUNIT P38"/>
    <property type="match status" value="1"/>
</dbReference>
<protein>
    <submittedName>
        <fullName evidence="1">Uncharacterized protein</fullName>
    </submittedName>
</protein>
<accession>A0A0A9AIF1</accession>
<dbReference type="PANTHER" id="PTHR21596:SF49">
    <property type="entry name" value="FACTOR OF DNA METHYLATION 1-5_IDN2 DOMAIN-CONTAINING PROTEIN"/>
    <property type="match status" value="1"/>
</dbReference>
<dbReference type="EMBL" id="GBRH01246426">
    <property type="protein sequence ID" value="JAD51469.1"/>
    <property type="molecule type" value="Transcribed_RNA"/>
</dbReference>
<dbReference type="AlphaFoldDB" id="A0A0A9AIF1"/>
<reference evidence="1" key="1">
    <citation type="submission" date="2014-09" db="EMBL/GenBank/DDBJ databases">
        <authorList>
            <person name="Magalhaes I.L.F."/>
            <person name="Oliveira U."/>
            <person name="Santos F.R."/>
            <person name="Vidigal T.H.D.A."/>
            <person name="Brescovit A.D."/>
            <person name="Santos A.J."/>
        </authorList>
    </citation>
    <scope>NUCLEOTIDE SEQUENCE</scope>
    <source>
        <tissue evidence="1">Shoot tissue taken approximately 20 cm above the soil surface</tissue>
    </source>
</reference>
<evidence type="ECO:0000313" key="1">
    <source>
        <dbReference type="EMBL" id="JAD51469.1"/>
    </source>
</evidence>
<dbReference type="Pfam" id="PF03469">
    <property type="entry name" value="XH"/>
    <property type="match status" value="1"/>
</dbReference>
<dbReference type="GO" id="GO:0080188">
    <property type="term" value="P:gene silencing by siRNA-directed DNA methylation"/>
    <property type="evidence" value="ECO:0007669"/>
    <property type="project" value="InterPro"/>
</dbReference>
<dbReference type="InterPro" id="IPR045177">
    <property type="entry name" value="FDM1-5/IDN2"/>
</dbReference>
<dbReference type="InterPro" id="IPR005379">
    <property type="entry name" value="FDM1-5/IDN2_XH"/>
</dbReference>
<organism evidence="1">
    <name type="scientific">Arundo donax</name>
    <name type="common">Giant reed</name>
    <name type="synonym">Donax arundinaceus</name>
    <dbReference type="NCBI Taxonomy" id="35708"/>
    <lineage>
        <taxon>Eukaryota</taxon>
        <taxon>Viridiplantae</taxon>
        <taxon>Streptophyta</taxon>
        <taxon>Embryophyta</taxon>
        <taxon>Tracheophyta</taxon>
        <taxon>Spermatophyta</taxon>
        <taxon>Magnoliopsida</taxon>
        <taxon>Liliopsida</taxon>
        <taxon>Poales</taxon>
        <taxon>Poaceae</taxon>
        <taxon>PACMAD clade</taxon>
        <taxon>Arundinoideae</taxon>
        <taxon>Arundineae</taxon>
        <taxon>Arundo</taxon>
    </lineage>
</organism>
<sequence>MVTVVQRVEEESSWLHGEFKELRNIADAIIPEMNNGIQDENEKLKVELDAIGREIQSRVERIQEVKDGRTELHRSKVQELVSEINSLEMAGREPKASDHAQILHEKHKEETEAINAKVIQLEKQLEQKEAQESAICQLNTKLQAGQNLSKEECQDLYKLMKIWQKCLDQEHARLKNTFVNLTKRDRLNRDELQENRQELIKGLESMMIDGCAIIGIKRMGQLDEKPFHHACKRKYRDDDPEGKAARLVSSWQEELKKTSWHPFTTIQVDGEDKEVVDEDDPKLRQLWTEFGDSVCNAVKVALSELNEYSPHGRHAVNELWNFREARKATMADVVKYIFEQLKTSS</sequence>
<name>A0A0A9AIF1_ARUDO</name>